<dbReference type="PANTHER" id="PTHR35145:SF1">
    <property type="entry name" value="CYTOPLASMIC PROTEIN"/>
    <property type="match status" value="1"/>
</dbReference>
<proteinExistence type="predicted"/>
<evidence type="ECO:0008006" key="2">
    <source>
        <dbReference type="Google" id="ProtNLM"/>
    </source>
</evidence>
<dbReference type="InterPro" id="IPR007351">
    <property type="entry name" value="YjbR"/>
</dbReference>
<protein>
    <recommendedName>
        <fullName evidence="2">MmcQ/YjbR family DNA-binding protein</fullName>
    </recommendedName>
</protein>
<accession>A0A6N2ST51</accession>
<dbReference type="Gene3D" id="3.90.1150.30">
    <property type="match status" value="1"/>
</dbReference>
<gene>
    <name evidence="1" type="ORF">AULFYP135_01085</name>
</gene>
<dbReference type="InterPro" id="IPR058532">
    <property type="entry name" value="YjbR/MT2646/Rv2570-like"/>
</dbReference>
<dbReference type="EMBL" id="CACRSL010000003">
    <property type="protein sequence ID" value="VYS96182.1"/>
    <property type="molecule type" value="Genomic_DNA"/>
</dbReference>
<dbReference type="InterPro" id="IPR038056">
    <property type="entry name" value="YjbR-like_sf"/>
</dbReference>
<reference evidence="1" key="1">
    <citation type="submission" date="2019-11" db="EMBL/GenBank/DDBJ databases">
        <authorList>
            <person name="Feng L."/>
        </authorList>
    </citation>
    <scope>NUCLEOTIDE SEQUENCE</scope>
    <source>
        <strain evidence="1">AundefinedLFYP135</strain>
    </source>
</reference>
<dbReference type="Pfam" id="PF04237">
    <property type="entry name" value="YjbR"/>
    <property type="match status" value="1"/>
</dbReference>
<evidence type="ECO:0000313" key="1">
    <source>
        <dbReference type="EMBL" id="VYS96182.1"/>
    </source>
</evidence>
<dbReference type="PANTHER" id="PTHR35145">
    <property type="entry name" value="CYTOPLASMIC PROTEIN-RELATED"/>
    <property type="match status" value="1"/>
</dbReference>
<dbReference type="SUPFAM" id="SSF142906">
    <property type="entry name" value="YjbR-like"/>
    <property type="match status" value="1"/>
</dbReference>
<name>A0A6N2ST51_9FIRM</name>
<organism evidence="1">
    <name type="scientific">uncultured Anaerotruncus sp</name>
    <dbReference type="NCBI Taxonomy" id="905011"/>
    <lineage>
        <taxon>Bacteria</taxon>
        <taxon>Bacillati</taxon>
        <taxon>Bacillota</taxon>
        <taxon>Clostridia</taxon>
        <taxon>Eubacteriales</taxon>
        <taxon>Oscillospiraceae</taxon>
        <taxon>Anaerotruncus</taxon>
        <taxon>environmental samples</taxon>
    </lineage>
</organism>
<dbReference type="AlphaFoldDB" id="A0A6N2ST51"/>
<sequence>MDISWLDGFLLSMPGASKDFKEEWQWTRYQVGGKLFAAVCKGDSGEDELVTLKLEPQEGAFLREQYEDILPGYYMNKTHWNSVRIAGEIPEELLRHMAQESYRLVFTSLTKRAQREISEGNNA</sequence>